<dbReference type="Proteomes" id="UP000559027">
    <property type="component" value="Unassembled WGS sequence"/>
</dbReference>
<sequence>MMMIPSSSQALPSFGARSLLYLVFVLVVTGAVIEVAAAPYNRRTRMAGLQNRADGARKPSRTLKQFDPHKPKAQPIRRAGRSRPSPWSGNGQGHEGSDENIDHDGDDNDDNDDDGDNSGDNNEDGDSHNDDDAQDGASKKKGRDSEY</sequence>
<dbReference type="OrthoDB" id="10538736at2759"/>
<keyword evidence="3" id="KW-1185">Reference proteome</keyword>
<dbReference type="AlphaFoldDB" id="A0A8H5LLS8"/>
<feature type="region of interest" description="Disordered" evidence="1">
    <location>
        <begin position="43"/>
        <end position="147"/>
    </location>
</feature>
<protein>
    <submittedName>
        <fullName evidence="2">Uncharacterized protein</fullName>
    </submittedName>
</protein>
<name>A0A8H5LLS8_9AGAR</name>
<gene>
    <name evidence="2" type="ORF">D9756_002014</name>
</gene>
<reference evidence="2 3" key="1">
    <citation type="journal article" date="2020" name="ISME J.">
        <title>Uncovering the hidden diversity of litter-decomposition mechanisms in mushroom-forming fungi.</title>
        <authorList>
            <person name="Floudas D."/>
            <person name="Bentzer J."/>
            <person name="Ahren D."/>
            <person name="Johansson T."/>
            <person name="Persson P."/>
            <person name="Tunlid A."/>
        </authorList>
    </citation>
    <scope>NUCLEOTIDE SEQUENCE [LARGE SCALE GENOMIC DNA]</scope>
    <source>
        <strain evidence="2 3">CBS 146.42</strain>
    </source>
</reference>
<evidence type="ECO:0000313" key="2">
    <source>
        <dbReference type="EMBL" id="KAF5361941.1"/>
    </source>
</evidence>
<evidence type="ECO:0000313" key="3">
    <source>
        <dbReference type="Proteomes" id="UP000559027"/>
    </source>
</evidence>
<proteinExistence type="predicted"/>
<organism evidence="2 3">
    <name type="scientific">Leucocoprinus leucothites</name>
    <dbReference type="NCBI Taxonomy" id="201217"/>
    <lineage>
        <taxon>Eukaryota</taxon>
        <taxon>Fungi</taxon>
        <taxon>Dikarya</taxon>
        <taxon>Basidiomycota</taxon>
        <taxon>Agaricomycotina</taxon>
        <taxon>Agaricomycetes</taxon>
        <taxon>Agaricomycetidae</taxon>
        <taxon>Agaricales</taxon>
        <taxon>Agaricineae</taxon>
        <taxon>Agaricaceae</taxon>
        <taxon>Leucocoprinus</taxon>
    </lineage>
</organism>
<comment type="caution">
    <text evidence="2">The sequence shown here is derived from an EMBL/GenBank/DDBJ whole genome shotgun (WGS) entry which is preliminary data.</text>
</comment>
<dbReference type="EMBL" id="JAACJO010000002">
    <property type="protein sequence ID" value="KAF5361941.1"/>
    <property type="molecule type" value="Genomic_DNA"/>
</dbReference>
<evidence type="ECO:0000256" key="1">
    <source>
        <dbReference type="SAM" id="MobiDB-lite"/>
    </source>
</evidence>
<accession>A0A8H5LLS8</accession>
<feature type="compositionally biased region" description="Acidic residues" evidence="1">
    <location>
        <begin position="104"/>
        <end position="124"/>
    </location>
</feature>